<dbReference type="Proteomes" id="UP000887565">
    <property type="component" value="Unplaced"/>
</dbReference>
<proteinExistence type="predicted"/>
<sequence length="82" mass="9394">MFINRGGGNQQINPPHIEEQIPNQMVNRLGHDIYVLFNLLVGSKLKKKMYLKHEGVNDDNTCLVDDETGITDKCPIIWSEKQ</sequence>
<name>A0A915K446_ROMCU</name>
<protein>
    <submittedName>
        <fullName evidence="2">Uncharacterized protein</fullName>
    </submittedName>
</protein>
<dbReference type="AlphaFoldDB" id="A0A915K446"/>
<keyword evidence="1" id="KW-1185">Reference proteome</keyword>
<evidence type="ECO:0000313" key="1">
    <source>
        <dbReference type="Proteomes" id="UP000887565"/>
    </source>
</evidence>
<dbReference type="WBParaSite" id="nRc.2.0.1.t33476-RA">
    <property type="protein sequence ID" value="nRc.2.0.1.t33476-RA"/>
    <property type="gene ID" value="nRc.2.0.1.g33476"/>
</dbReference>
<evidence type="ECO:0000313" key="2">
    <source>
        <dbReference type="WBParaSite" id="nRc.2.0.1.t33476-RA"/>
    </source>
</evidence>
<reference evidence="2" key="1">
    <citation type="submission" date="2022-11" db="UniProtKB">
        <authorList>
            <consortium name="WormBaseParasite"/>
        </authorList>
    </citation>
    <scope>IDENTIFICATION</scope>
</reference>
<accession>A0A915K446</accession>
<organism evidence="1 2">
    <name type="scientific">Romanomermis culicivorax</name>
    <name type="common">Nematode worm</name>
    <dbReference type="NCBI Taxonomy" id="13658"/>
    <lineage>
        <taxon>Eukaryota</taxon>
        <taxon>Metazoa</taxon>
        <taxon>Ecdysozoa</taxon>
        <taxon>Nematoda</taxon>
        <taxon>Enoplea</taxon>
        <taxon>Dorylaimia</taxon>
        <taxon>Mermithida</taxon>
        <taxon>Mermithoidea</taxon>
        <taxon>Mermithidae</taxon>
        <taxon>Romanomermis</taxon>
    </lineage>
</organism>